<dbReference type="GO" id="GO:0036088">
    <property type="term" value="P:D-serine catabolic process"/>
    <property type="evidence" value="ECO:0007669"/>
    <property type="project" value="TreeGrafter"/>
</dbReference>
<protein>
    <submittedName>
        <fullName evidence="4">Alanine racemase</fullName>
        <ecNumber evidence="4">5.1.1.1</ecNumber>
    </submittedName>
</protein>
<reference evidence="4 5" key="1">
    <citation type="submission" date="2023-07" db="EMBL/GenBank/DDBJ databases">
        <title>Pathogenic bacteria of pear tree diseases.</title>
        <authorList>
            <person name="Zhang Z."/>
            <person name="He L."/>
            <person name="Huang R."/>
        </authorList>
    </citation>
    <scope>NUCLEOTIDE SEQUENCE [LARGE SCALE GENOMIC DNA]</scope>
    <source>
        <strain evidence="4 5">DE2</strain>
        <plasmid evidence="4 5">unnamed1</plasmid>
    </source>
</reference>
<dbReference type="KEGG" id="epi:Q3V30_21690"/>
<dbReference type="GO" id="GO:0008721">
    <property type="term" value="F:D-serine ammonia-lyase activity"/>
    <property type="evidence" value="ECO:0007669"/>
    <property type="project" value="TreeGrafter"/>
</dbReference>
<proteinExistence type="inferred from homology"/>
<evidence type="ECO:0000256" key="2">
    <source>
        <dbReference type="ARBA" id="ARBA00023239"/>
    </source>
</evidence>
<evidence type="ECO:0000256" key="1">
    <source>
        <dbReference type="ARBA" id="ARBA00005323"/>
    </source>
</evidence>
<keyword evidence="4" id="KW-0413">Isomerase</keyword>
<dbReference type="Proteomes" id="UP001228139">
    <property type="component" value="Plasmid unnamed1"/>
</dbReference>
<accession>A0AA50DNC6</accession>
<dbReference type="InterPro" id="IPR026956">
    <property type="entry name" value="D-ser_dehydrat-like_dom"/>
</dbReference>
<organism evidence="4 5">
    <name type="scientific">Erwinia pyri</name>
    <dbReference type="NCBI Taxonomy" id="3062598"/>
    <lineage>
        <taxon>Bacteria</taxon>
        <taxon>Pseudomonadati</taxon>
        <taxon>Pseudomonadota</taxon>
        <taxon>Gammaproteobacteria</taxon>
        <taxon>Enterobacterales</taxon>
        <taxon>Erwiniaceae</taxon>
        <taxon>Erwinia</taxon>
    </lineage>
</organism>
<sequence length="377" mass="41207">MQLIEQIETPALLLDRDKLDANIRRMGEKLKAFDVVLRPHVKTNKCLEISERLFAEGRGPITVSTLREADFFLEAGFTDILYGVGIAHNKFAHAATLISKGAQLKLVLDNLETARQLVEFARSSGYRFEVLLEIDCDGHRSGLSPRSPMLIKIAQLLGGTGVELCGIMTHAGKSYDCKSLTEIQACAVQERDAIVRARESLSEAGFDLSIVSIGSTPTALFTEDLRGVTEVRAGVFAFFDLVMAGLGVCREQDIAVSVLTTVIGHQPEKGWIITDSGWMALSRDRGTAKQAVDQGYGVVCDVSGRPLQDLIVSATNQEHGIISSRSGRLEPSQLPPLGTLLRILPNHACATSAQHTGYHVLANNIRKVEYWPRITGW</sequence>
<geneLocation type="plasmid" evidence="4 5">
    <name>unnamed1</name>
</geneLocation>
<dbReference type="Pfam" id="PF14031">
    <property type="entry name" value="D-ser_dehydrat"/>
    <property type="match status" value="1"/>
</dbReference>
<dbReference type="InterPro" id="IPR029066">
    <property type="entry name" value="PLP-binding_barrel"/>
</dbReference>
<dbReference type="PANTHER" id="PTHR28004:SF2">
    <property type="entry name" value="D-SERINE DEHYDRATASE"/>
    <property type="match status" value="1"/>
</dbReference>
<dbReference type="InterPro" id="IPR051466">
    <property type="entry name" value="D-amino_acid_metab_enzyme"/>
</dbReference>
<dbReference type="SUPFAM" id="SSF51419">
    <property type="entry name" value="PLP-binding barrel"/>
    <property type="match status" value="1"/>
</dbReference>
<dbReference type="InterPro" id="IPR042208">
    <property type="entry name" value="D-ser_dehydrat-like_sf"/>
</dbReference>
<dbReference type="PANTHER" id="PTHR28004">
    <property type="entry name" value="ZGC:162816-RELATED"/>
    <property type="match status" value="1"/>
</dbReference>
<dbReference type="Gene3D" id="3.20.20.10">
    <property type="entry name" value="Alanine racemase"/>
    <property type="match status" value="1"/>
</dbReference>
<dbReference type="AlphaFoldDB" id="A0AA50DNC6"/>
<gene>
    <name evidence="4" type="ORF">Q3V30_21690</name>
</gene>
<feature type="domain" description="D-serine dehydratase-like" evidence="3">
    <location>
        <begin position="255"/>
        <end position="362"/>
    </location>
</feature>
<evidence type="ECO:0000259" key="3">
    <source>
        <dbReference type="SMART" id="SM01119"/>
    </source>
</evidence>
<keyword evidence="2" id="KW-0456">Lyase</keyword>
<evidence type="ECO:0000313" key="4">
    <source>
        <dbReference type="EMBL" id="WLS81086.1"/>
    </source>
</evidence>
<keyword evidence="4" id="KW-0614">Plasmid</keyword>
<name>A0AA50DNC6_9GAMM</name>
<dbReference type="EC" id="5.1.1.1" evidence="4"/>
<dbReference type="Gene3D" id="2.40.37.20">
    <property type="entry name" value="D-serine dehydratase-like domain"/>
    <property type="match status" value="1"/>
</dbReference>
<dbReference type="InterPro" id="IPR001608">
    <property type="entry name" value="Ala_racemase_N"/>
</dbReference>
<keyword evidence="5" id="KW-1185">Reference proteome</keyword>
<evidence type="ECO:0000313" key="5">
    <source>
        <dbReference type="Proteomes" id="UP001228139"/>
    </source>
</evidence>
<comment type="similarity">
    <text evidence="1">Belongs to the DSD1 family.</text>
</comment>
<dbReference type="EMBL" id="CP132354">
    <property type="protein sequence ID" value="WLS81086.1"/>
    <property type="molecule type" value="Genomic_DNA"/>
</dbReference>
<dbReference type="Pfam" id="PF01168">
    <property type="entry name" value="Ala_racemase_N"/>
    <property type="match status" value="1"/>
</dbReference>
<dbReference type="GO" id="GO:0008784">
    <property type="term" value="F:alanine racemase activity"/>
    <property type="evidence" value="ECO:0007669"/>
    <property type="project" value="UniProtKB-EC"/>
</dbReference>
<dbReference type="RefSeq" id="WP_306213332.1">
    <property type="nucleotide sequence ID" value="NZ_CP132354.1"/>
</dbReference>
<dbReference type="SMART" id="SM01119">
    <property type="entry name" value="D-ser_dehydrat"/>
    <property type="match status" value="1"/>
</dbReference>